<evidence type="ECO:0000313" key="7">
    <source>
        <dbReference type="EMBL" id="SHL59016.1"/>
    </source>
</evidence>
<evidence type="ECO:0000313" key="6">
    <source>
        <dbReference type="EMBL" id="GEN24652.1"/>
    </source>
</evidence>
<dbReference type="RefSeq" id="WP_073433817.1">
    <property type="nucleotide sequence ID" value="NZ_BJXU01000101.1"/>
</dbReference>
<sequence>MQDLNDLYYFAQVVDHGGFAAAGRALGMPRSRLSRRIAALEAGLDVRLIHRSTRQFVVTELGQMFYRHCREMLWQAEAAEEVVARHRAEPRGRIRLSCPPSLLEALFTPLLTRFMHECSQIQLDVVATSRRVDVVREGFDLAIRVRYPPLEDSDLILKVLSRSPERILAAPSLVEQLGMPSSPQDLALWPSLDFDELNHRHRWCLENPDGERCEVTHQPRLITDDVRLLHRACLEGQGVARLPLVSAGVDLQRRQLVDVVPGWEPRAGIVHAVYPSRRGQLPSVRALLDFLADGLGQEQEDTVLTNPS</sequence>
<dbReference type="CDD" id="cd08473">
    <property type="entry name" value="PBP2_CrgA_like_4"/>
    <property type="match status" value="1"/>
</dbReference>
<evidence type="ECO:0000256" key="3">
    <source>
        <dbReference type="ARBA" id="ARBA00023125"/>
    </source>
</evidence>
<dbReference type="Pfam" id="PF03466">
    <property type="entry name" value="LysR_substrate"/>
    <property type="match status" value="1"/>
</dbReference>
<gene>
    <name evidence="6" type="ORF">HCU01_26010</name>
    <name evidence="7" type="ORF">SAMN05660971_00862</name>
</gene>
<feature type="domain" description="HTH lysR-type" evidence="5">
    <location>
        <begin position="1"/>
        <end position="59"/>
    </location>
</feature>
<dbReference type="Gene3D" id="1.10.10.10">
    <property type="entry name" value="Winged helix-like DNA-binding domain superfamily/Winged helix DNA-binding domain"/>
    <property type="match status" value="1"/>
</dbReference>
<dbReference type="PROSITE" id="PS50931">
    <property type="entry name" value="HTH_LYSR"/>
    <property type="match status" value="1"/>
</dbReference>
<dbReference type="PANTHER" id="PTHR30537">
    <property type="entry name" value="HTH-TYPE TRANSCRIPTIONAL REGULATOR"/>
    <property type="match status" value="1"/>
</dbReference>
<dbReference type="Proteomes" id="UP000321726">
    <property type="component" value="Unassembled WGS sequence"/>
</dbReference>
<dbReference type="PANTHER" id="PTHR30537:SF31">
    <property type="entry name" value="TRANSCRIPTIONAL REGULATOR, LYSR FAMILY"/>
    <property type="match status" value="1"/>
</dbReference>
<dbReference type="AlphaFoldDB" id="A0A1M7BVX6"/>
<dbReference type="SUPFAM" id="SSF46785">
    <property type="entry name" value="Winged helix' DNA-binding domain"/>
    <property type="match status" value="1"/>
</dbReference>
<dbReference type="InterPro" id="IPR036390">
    <property type="entry name" value="WH_DNA-bd_sf"/>
</dbReference>
<dbReference type="GO" id="GO:0006351">
    <property type="term" value="P:DNA-templated transcription"/>
    <property type="evidence" value="ECO:0007669"/>
    <property type="project" value="TreeGrafter"/>
</dbReference>
<keyword evidence="4" id="KW-0804">Transcription</keyword>
<keyword evidence="2" id="KW-0805">Transcription regulation</keyword>
<organism evidence="7 8">
    <name type="scientific">Halomonas cupida</name>
    <dbReference type="NCBI Taxonomy" id="44933"/>
    <lineage>
        <taxon>Bacteria</taxon>
        <taxon>Pseudomonadati</taxon>
        <taxon>Pseudomonadota</taxon>
        <taxon>Gammaproteobacteria</taxon>
        <taxon>Oceanospirillales</taxon>
        <taxon>Halomonadaceae</taxon>
        <taxon>Halomonas</taxon>
    </lineage>
</organism>
<reference evidence="6 9" key="2">
    <citation type="submission" date="2019-07" db="EMBL/GenBank/DDBJ databases">
        <title>Whole genome shotgun sequence of Halomonas cupida NBRC 102219.</title>
        <authorList>
            <person name="Hosoyama A."/>
            <person name="Uohara A."/>
            <person name="Ohji S."/>
            <person name="Ichikawa N."/>
        </authorList>
    </citation>
    <scope>NUCLEOTIDE SEQUENCE [LARGE SCALE GENOMIC DNA]</scope>
    <source>
        <strain evidence="6 9">NBRC 102219</strain>
    </source>
</reference>
<dbReference type="FunFam" id="1.10.10.10:FF:000001">
    <property type="entry name" value="LysR family transcriptional regulator"/>
    <property type="match status" value="1"/>
</dbReference>
<evidence type="ECO:0000313" key="8">
    <source>
        <dbReference type="Proteomes" id="UP000184123"/>
    </source>
</evidence>
<keyword evidence="3" id="KW-0238">DNA-binding</keyword>
<dbReference type="OrthoDB" id="9815676at2"/>
<dbReference type="EMBL" id="FRCA01000002">
    <property type="protein sequence ID" value="SHL59016.1"/>
    <property type="molecule type" value="Genomic_DNA"/>
</dbReference>
<keyword evidence="9" id="KW-1185">Reference proteome</keyword>
<dbReference type="EMBL" id="BJXU01000101">
    <property type="protein sequence ID" value="GEN24652.1"/>
    <property type="molecule type" value="Genomic_DNA"/>
</dbReference>
<evidence type="ECO:0000256" key="4">
    <source>
        <dbReference type="ARBA" id="ARBA00023163"/>
    </source>
</evidence>
<dbReference type="InterPro" id="IPR000847">
    <property type="entry name" value="LysR_HTH_N"/>
</dbReference>
<dbReference type="Proteomes" id="UP000184123">
    <property type="component" value="Unassembled WGS sequence"/>
</dbReference>
<evidence type="ECO:0000256" key="2">
    <source>
        <dbReference type="ARBA" id="ARBA00023015"/>
    </source>
</evidence>
<proteinExistence type="inferred from homology"/>
<dbReference type="GO" id="GO:0003700">
    <property type="term" value="F:DNA-binding transcription factor activity"/>
    <property type="evidence" value="ECO:0007669"/>
    <property type="project" value="InterPro"/>
</dbReference>
<dbReference type="InterPro" id="IPR005119">
    <property type="entry name" value="LysR_subst-bd"/>
</dbReference>
<protein>
    <submittedName>
        <fullName evidence="6">LysR family transcriptional regulator</fullName>
    </submittedName>
    <submittedName>
        <fullName evidence="7">Transcriptional regulator, LysR family</fullName>
    </submittedName>
</protein>
<evidence type="ECO:0000256" key="1">
    <source>
        <dbReference type="ARBA" id="ARBA00009437"/>
    </source>
</evidence>
<dbReference type="Pfam" id="PF00126">
    <property type="entry name" value="HTH_1"/>
    <property type="match status" value="1"/>
</dbReference>
<name>A0A1M7BVX6_9GAMM</name>
<comment type="similarity">
    <text evidence="1">Belongs to the LysR transcriptional regulatory family.</text>
</comment>
<dbReference type="STRING" id="44933.SAMN05660971_00862"/>
<accession>A0A1M7BVX6</accession>
<dbReference type="GO" id="GO:0043565">
    <property type="term" value="F:sequence-specific DNA binding"/>
    <property type="evidence" value="ECO:0007669"/>
    <property type="project" value="TreeGrafter"/>
</dbReference>
<dbReference type="InterPro" id="IPR036388">
    <property type="entry name" value="WH-like_DNA-bd_sf"/>
</dbReference>
<evidence type="ECO:0000313" key="9">
    <source>
        <dbReference type="Proteomes" id="UP000321726"/>
    </source>
</evidence>
<evidence type="ECO:0000259" key="5">
    <source>
        <dbReference type="PROSITE" id="PS50931"/>
    </source>
</evidence>
<reference evidence="7 8" key="1">
    <citation type="submission" date="2016-11" db="EMBL/GenBank/DDBJ databases">
        <authorList>
            <person name="Jaros S."/>
            <person name="Januszkiewicz K."/>
            <person name="Wedrychowicz H."/>
        </authorList>
    </citation>
    <scope>NUCLEOTIDE SEQUENCE [LARGE SCALE GENOMIC DNA]</scope>
    <source>
        <strain evidence="7 8">DSM 4740</strain>
    </source>
</reference>
<dbReference type="InterPro" id="IPR058163">
    <property type="entry name" value="LysR-type_TF_proteobact-type"/>
</dbReference>
<dbReference type="SUPFAM" id="SSF53850">
    <property type="entry name" value="Periplasmic binding protein-like II"/>
    <property type="match status" value="1"/>
</dbReference>
<dbReference type="Gene3D" id="3.40.190.290">
    <property type="match status" value="1"/>
</dbReference>